<dbReference type="InterPro" id="IPR011765">
    <property type="entry name" value="Pept_M16_N"/>
</dbReference>
<accession>A0A371PQ77</accession>
<dbReference type="OrthoDB" id="3525364at2"/>
<evidence type="ECO:0000256" key="1">
    <source>
        <dbReference type="ARBA" id="ARBA00007261"/>
    </source>
</evidence>
<name>A0A371PQ77_STRIH</name>
<dbReference type="SUPFAM" id="SSF63411">
    <property type="entry name" value="LuxS/MPP-like metallohydrolase"/>
    <property type="match status" value="2"/>
</dbReference>
<dbReference type="InterPro" id="IPR050361">
    <property type="entry name" value="MPP/UQCRC_Complex"/>
</dbReference>
<dbReference type="InterPro" id="IPR007863">
    <property type="entry name" value="Peptidase_M16_C"/>
</dbReference>
<dbReference type="Proteomes" id="UP000262477">
    <property type="component" value="Unassembled WGS sequence"/>
</dbReference>
<feature type="region of interest" description="Disordered" evidence="2">
    <location>
        <begin position="1"/>
        <end position="57"/>
    </location>
</feature>
<evidence type="ECO:0000313" key="5">
    <source>
        <dbReference type="EMBL" id="REK84321.1"/>
    </source>
</evidence>
<keyword evidence="6" id="KW-1185">Reference proteome</keyword>
<dbReference type="PANTHER" id="PTHR11851:SF49">
    <property type="entry name" value="MITOCHONDRIAL-PROCESSING PEPTIDASE SUBUNIT ALPHA"/>
    <property type="match status" value="1"/>
</dbReference>
<dbReference type="AlphaFoldDB" id="A0A371PQ77"/>
<dbReference type="Pfam" id="PF05193">
    <property type="entry name" value="Peptidase_M16_C"/>
    <property type="match status" value="1"/>
</dbReference>
<protein>
    <submittedName>
        <fullName evidence="5">Insulinase family protein</fullName>
    </submittedName>
</protein>
<proteinExistence type="inferred from homology"/>
<feature type="compositionally biased region" description="Low complexity" evidence="2">
    <location>
        <begin position="35"/>
        <end position="49"/>
    </location>
</feature>
<gene>
    <name evidence="5" type="ORF">DY245_43710</name>
</gene>
<reference evidence="5 6" key="1">
    <citation type="submission" date="2018-08" db="EMBL/GenBank/DDBJ databases">
        <title>Streptomyces NEAU-D10 sp. nov., a novel Actinomycete isolated from soil.</title>
        <authorList>
            <person name="Jin L."/>
        </authorList>
    </citation>
    <scope>NUCLEOTIDE SEQUENCE [LARGE SCALE GENOMIC DNA]</scope>
    <source>
        <strain evidence="5 6">NEAU-D10</strain>
    </source>
</reference>
<dbReference type="Pfam" id="PF00675">
    <property type="entry name" value="Peptidase_M16"/>
    <property type="match status" value="1"/>
</dbReference>
<feature type="domain" description="Peptidase M16 N-terminal" evidence="3">
    <location>
        <begin position="135"/>
        <end position="262"/>
    </location>
</feature>
<evidence type="ECO:0000259" key="4">
    <source>
        <dbReference type="Pfam" id="PF05193"/>
    </source>
</evidence>
<evidence type="ECO:0000256" key="2">
    <source>
        <dbReference type="SAM" id="MobiDB-lite"/>
    </source>
</evidence>
<dbReference type="PANTHER" id="PTHR11851">
    <property type="entry name" value="METALLOPROTEASE"/>
    <property type="match status" value="1"/>
</dbReference>
<organism evidence="5 6">
    <name type="scientific">Streptomyces inhibens</name>
    <dbReference type="NCBI Taxonomy" id="2293571"/>
    <lineage>
        <taxon>Bacteria</taxon>
        <taxon>Bacillati</taxon>
        <taxon>Actinomycetota</taxon>
        <taxon>Actinomycetes</taxon>
        <taxon>Kitasatosporales</taxon>
        <taxon>Streptomycetaceae</taxon>
        <taxon>Streptomyces</taxon>
    </lineage>
</organism>
<dbReference type="EMBL" id="QUAC01000486">
    <property type="protein sequence ID" value="REK84321.1"/>
    <property type="molecule type" value="Genomic_DNA"/>
</dbReference>
<dbReference type="Gene3D" id="3.30.830.10">
    <property type="entry name" value="Metalloenzyme, LuxS/M16 peptidase-like"/>
    <property type="match status" value="2"/>
</dbReference>
<evidence type="ECO:0000259" key="3">
    <source>
        <dbReference type="Pfam" id="PF00675"/>
    </source>
</evidence>
<dbReference type="GO" id="GO:0046872">
    <property type="term" value="F:metal ion binding"/>
    <property type="evidence" value="ECO:0007669"/>
    <property type="project" value="InterPro"/>
</dbReference>
<comment type="similarity">
    <text evidence="1">Belongs to the peptidase M16 family.</text>
</comment>
<dbReference type="InterPro" id="IPR011249">
    <property type="entry name" value="Metalloenz_LuxS/M16"/>
</dbReference>
<feature type="region of interest" description="Disordered" evidence="2">
    <location>
        <begin position="85"/>
        <end position="106"/>
    </location>
</feature>
<feature type="region of interest" description="Disordered" evidence="2">
    <location>
        <begin position="328"/>
        <end position="348"/>
    </location>
</feature>
<comment type="caution">
    <text evidence="5">The sequence shown here is derived from an EMBL/GenBank/DDBJ whole genome shotgun (WGS) entry which is preliminary data.</text>
</comment>
<evidence type="ECO:0000313" key="6">
    <source>
        <dbReference type="Proteomes" id="UP000262477"/>
    </source>
</evidence>
<sequence length="527" mass="54824">MPGSGWRRPCRYQNWRPCPATHRPTGTRTRRRSARSSTRGAPTTSRPPASWTQSPPLAWRPRWCRPWKSPDTVLRPVPVSHIPEGSLARRSAAPPGRSGTSDRTTCAGDVITGQTSTTRVAQLDGGLPLLLTPTDGGHTAGIALSLGFGSRDDPAGMSGAAHLLGRLIMSVPLEGGPSLGERVEQFGGTWGAVTGAESLTVHARVPADDAPVVAGWMLDALTRPALSDAALGREQRNVTREPAAAEADPAAPLADALQAAFLAAVFPGHPLGAAVDGTPGGAGRIALGPLLQVHQRALATVPLALACDGNVREAALRSRMSPLAMARAGGVRPRRSPHAPAGRPVPPDPAWLDGPCQLLAGAPAPTATDPRRDAFVLLGHVLGAGPASQMHRRLRAEHGLAPVFRAWARAYSDAGVWCFLAGTDGADGPAVVRTLRAELARLAQHGPAPADLDAAVRQARTELLRTAENGYAAVVASHHCVTGAVWSPEAERARLARVTAADVAGAAAAVAEGLRVVVRPDGRARDE</sequence>
<feature type="domain" description="Peptidase M16 C-terminal" evidence="4">
    <location>
        <begin position="356"/>
        <end position="458"/>
    </location>
</feature>